<evidence type="ECO:0008006" key="2">
    <source>
        <dbReference type="Google" id="ProtNLM"/>
    </source>
</evidence>
<name>A0A382GJ28_9ZZZZ</name>
<organism evidence="1">
    <name type="scientific">marine metagenome</name>
    <dbReference type="NCBI Taxonomy" id="408172"/>
    <lineage>
        <taxon>unclassified sequences</taxon>
        <taxon>metagenomes</taxon>
        <taxon>ecological metagenomes</taxon>
    </lineage>
</organism>
<protein>
    <recommendedName>
        <fullName evidence="2">Carbohydrate kinase PfkB domain-containing protein</fullName>
    </recommendedName>
</protein>
<dbReference type="InterPro" id="IPR029056">
    <property type="entry name" value="Ribokinase-like"/>
</dbReference>
<feature type="non-terminal residue" evidence="1">
    <location>
        <position position="84"/>
    </location>
</feature>
<dbReference type="Gene3D" id="3.40.1190.20">
    <property type="match status" value="1"/>
</dbReference>
<reference evidence="1" key="1">
    <citation type="submission" date="2018-05" db="EMBL/GenBank/DDBJ databases">
        <authorList>
            <person name="Lanie J.A."/>
            <person name="Ng W.-L."/>
            <person name="Kazmierczak K.M."/>
            <person name="Andrzejewski T.M."/>
            <person name="Davidsen T.M."/>
            <person name="Wayne K.J."/>
            <person name="Tettelin H."/>
            <person name="Glass J.I."/>
            <person name="Rusch D."/>
            <person name="Podicherti R."/>
            <person name="Tsui H.-C.T."/>
            <person name="Winkler M.E."/>
        </authorList>
    </citation>
    <scope>NUCLEOTIDE SEQUENCE</scope>
</reference>
<sequence>MSEPSIDVVGVGNAIVDVIAEVDDSFIVDHGLVKNSMTLIDGERADLLGAAMPPGIVASGGSAANTMVGVAGFGGVAAYLGLVA</sequence>
<accession>A0A382GJ28</accession>
<gene>
    <name evidence="1" type="ORF">METZ01_LOCUS228010</name>
</gene>
<dbReference type="SUPFAM" id="SSF53613">
    <property type="entry name" value="Ribokinase-like"/>
    <property type="match status" value="1"/>
</dbReference>
<evidence type="ECO:0000313" key="1">
    <source>
        <dbReference type="EMBL" id="SVB75156.1"/>
    </source>
</evidence>
<proteinExistence type="predicted"/>
<dbReference type="AlphaFoldDB" id="A0A382GJ28"/>
<dbReference type="EMBL" id="UINC01055826">
    <property type="protein sequence ID" value="SVB75156.1"/>
    <property type="molecule type" value="Genomic_DNA"/>
</dbReference>